<dbReference type="AlphaFoldDB" id="X1I6L3"/>
<dbReference type="EMBL" id="BARU01033223">
    <property type="protein sequence ID" value="GAH64935.1"/>
    <property type="molecule type" value="Genomic_DNA"/>
</dbReference>
<name>X1I6L3_9ZZZZ</name>
<protein>
    <submittedName>
        <fullName evidence="1">Uncharacterized protein</fullName>
    </submittedName>
</protein>
<accession>X1I6L3</accession>
<comment type="caution">
    <text evidence="1">The sequence shown here is derived from an EMBL/GenBank/DDBJ whole genome shotgun (WGS) entry which is preliminary data.</text>
</comment>
<feature type="non-terminal residue" evidence="1">
    <location>
        <position position="1"/>
    </location>
</feature>
<gene>
    <name evidence="1" type="ORF">S03H2_52303</name>
</gene>
<organism evidence="1">
    <name type="scientific">marine sediment metagenome</name>
    <dbReference type="NCBI Taxonomy" id="412755"/>
    <lineage>
        <taxon>unclassified sequences</taxon>
        <taxon>metagenomes</taxon>
        <taxon>ecological metagenomes</taxon>
    </lineage>
</organism>
<proteinExistence type="predicted"/>
<reference evidence="1" key="1">
    <citation type="journal article" date="2014" name="Front. Microbiol.">
        <title>High frequency of phylogenetically diverse reductive dehalogenase-homologous genes in deep subseafloor sedimentary metagenomes.</title>
        <authorList>
            <person name="Kawai M."/>
            <person name="Futagami T."/>
            <person name="Toyoda A."/>
            <person name="Takaki Y."/>
            <person name="Nishi S."/>
            <person name="Hori S."/>
            <person name="Arai W."/>
            <person name="Tsubouchi T."/>
            <person name="Morono Y."/>
            <person name="Uchiyama I."/>
            <person name="Ito T."/>
            <person name="Fujiyama A."/>
            <person name="Inagaki F."/>
            <person name="Takami H."/>
        </authorList>
    </citation>
    <scope>NUCLEOTIDE SEQUENCE</scope>
    <source>
        <strain evidence="1">Expedition CK06-06</strain>
    </source>
</reference>
<evidence type="ECO:0000313" key="1">
    <source>
        <dbReference type="EMBL" id="GAH64935.1"/>
    </source>
</evidence>
<sequence>DTLMPPETRATINNGWDNMKRDERFALIIKLRKERDPIKRVLIAVVDTTKILLTRPHDELRI</sequence>